<name>A0A564YM40_HYMDI</name>
<gene>
    <name evidence="2" type="ORF">WMSIL1_LOCUS7686</name>
</gene>
<feature type="transmembrane region" description="Helical" evidence="1">
    <location>
        <begin position="32"/>
        <end position="52"/>
    </location>
</feature>
<evidence type="ECO:0000313" key="3">
    <source>
        <dbReference type="Proteomes" id="UP000321570"/>
    </source>
</evidence>
<keyword evidence="1" id="KW-1133">Transmembrane helix</keyword>
<dbReference type="AlphaFoldDB" id="A0A564YM40"/>
<keyword evidence="3" id="KW-1185">Reference proteome</keyword>
<evidence type="ECO:0000256" key="1">
    <source>
        <dbReference type="SAM" id="Phobius"/>
    </source>
</evidence>
<accession>A0A564YM40</accession>
<proteinExistence type="predicted"/>
<dbReference type="EMBL" id="CABIJS010000288">
    <property type="protein sequence ID" value="VUZ48315.1"/>
    <property type="molecule type" value="Genomic_DNA"/>
</dbReference>
<protein>
    <submittedName>
        <fullName evidence="2">Uncharacterized protein</fullName>
    </submittedName>
</protein>
<sequence>MLNSINLRKSVLLNLFLSQVERFQKWLYKMQASLHFLIIKILYALKMAFFGLKLTSILLDLSREPLIPVNSYSKWSEIISIKSATTSVRYSPIRSWKDRCAQKCHTVLFYPI</sequence>
<keyword evidence="1" id="KW-0812">Transmembrane</keyword>
<organism evidence="2 3">
    <name type="scientific">Hymenolepis diminuta</name>
    <name type="common">Rat tapeworm</name>
    <dbReference type="NCBI Taxonomy" id="6216"/>
    <lineage>
        <taxon>Eukaryota</taxon>
        <taxon>Metazoa</taxon>
        <taxon>Spiralia</taxon>
        <taxon>Lophotrochozoa</taxon>
        <taxon>Platyhelminthes</taxon>
        <taxon>Cestoda</taxon>
        <taxon>Eucestoda</taxon>
        <taxon>Cyclophyllidea</taxon>
        <taxon>Hymenolepididae</taxon>
        <taxon>Hymenolepis</taxon>
    </lineage>
</organism>
<keyword evidence="1" id="KW-0472">Membrane</keyword>
<reference evidence="2 3" key="1">
    <citation type="submission" date="2019-07" db="EMBL/GenBank/DDBJ databases">
        <authorList>
            <person name="Jastrzebski P J."/>
            <person name="Paukszto L."/>
            <person name="Jastrzebski P J."/>
        </authorList>
    </citation>
    <scope>NUCLEOTIDE SEQUENCE [LARGE SCALE GENOMIC DNA]</scope>
    <source>
        <strain evidence="2 3">WMS-il1</strain>
    </source>
</reference>
<evidence type="ECO:0000313" key="2">
    <source>
        <dbReference type="EMBL" id="VUZ48315.1"/>
    </source>
</evidence>
<dbReference type="Proteomes" id="UP000321570">
    <property type="component" value="Unassembled WGS sequence"/>
</dbReference>